<organism evidence="2 3">
    <name type="scientific">Gonium pectorale</name>
    <name type="common">Green alga</name>
    <dbReference type="NCBI Taxonomy" id="33097"/>
    <lineage>
        <taxon>Eukaryota</taxon>
        <taxon>Viridiplantae</taxon>
        <taxon>Chlorophyta</taxon>
        <taxon>core chlorophytes</taxon>
        <taxon>Chlorophyceae</taxon>
        <taxon>CS clade</taxon>
        <taxon>Chlamydomonadales</taxon>
        <taxon>Volvocaceae</taxon>
        <taxon>Gonium</taxon>
    </lineage>
</organism>
<comment type="caution">
    <text evidence="2">The sequence shown here is derived from an EMBL/GenBank/DDBJ whole genome shotgun (WGS) entry which is preliminary data.</text>
</comment>
<feature type="compositionally biased region" description="Basic residues" evidence="1">
    <location>
        <begin position="47"/>
        <end position="69"/>
    </location>
</feature>
<keyword evidence="3" id="KW-1185">Reference proteome</keyword>
<dbReference type="EMBL" id="LSYV01000866">
    <property type="protein sequence ID" value="KXZ41064.1"/>
    <property type="molecule type" value="Genomic_DNA"/>
</dbReference>
<evidence type="ECO:0000256" key="1">
    <source>
        <dbReference type="SAM" id="MobiDB-lite"/>
    </source>
</evidence>
<feature type="compositionally biased region" description="Low complexity" evidence="1">
    <location>
        <begin position="1"/>
        <end position="18"/>
    </location>
</feature>
<proteinExistence type="predicted"/>
<evidence type="ECO:0000313" key="3">
    <source>
        <dbReference type="Proteomes" id="UP000075714"/>
    </source>
</evidence>
<reference evidence="3" key="1">
    <citation type="journal article" date="2016" name="Nat. Commun.">
        <title>The Gonium pectorale genome demonstrates co-option of cell cycle regulation during the evolution of multicellularity.</title>
        <authorList>
            <person name="Hanschen E.R."/>
            <person name="Marriage T.N."/>
            <person name="Ferris P.J."/>
            <person name="Hamaji T."/>
            <person name="Toyoda A."/>
            <person name="Fujiyama A."/>
            <person name="Neme R."/>
            <person name="Noguchi H."/>
            <person name="Minakuchi Y."/>
            <person name="Suzuki M."/>
            <person name="Kawai-Toyooka H."/>
            <person name="Smith D.R."/>
            <person name="Sparks H."/>
            <person name="Anderson J."/>
            <person name="Bakaric R."/>
            <person name="Luria V."/>
            <person name="Karger A."/>
            <person name="Kirschner M.W."/>
            <person name="Durand P.M."/>
            <person name="Michod R.E."/>
            <person name="Nozaki H."/>
            <person name="Olson B.J."/>
        </authorList>
    </citation>
    <scope>NUCLEOTIDE SEQUENCE [LARGE SCALE GENOMIC DNA]</scope>
    <source>
        <strain evidence="3">NIES-2863</strain>
    </source>
</reference>
<sequence length="236" mass="25270">MAARPASRRGAATAPGTAGRKKSARPATQSPVAASGSPSGGGDGRVQKKRRVVTEKKKGKSPPKLRRSGAPRFAGSGEFGWNTWNTWCTWKATQILAEAKRRGVLDQDLVDFHTGKRASVLAKHKQQSAIASKARPAAAPRRQGSVWDVVFADDDDDDDGGEVVLQEDEDEGSIGVAAPLDSEDMAMQYAGDHNFEMSMMTVAGQSAEEEEEETLGGDGEEDNLDDDMAMYLANMD</sequence>
<gene>
    <name evidence="2" type="ORF">GPECTOR_870g113</name>
</gene>
<feature type="region of interest" description="Disordered" evidence="1">
    <location>
        <begin position="203"/>
        <end position="224"/>
    </location>
</feature>
<feature type="region of interest" description="Disordered" evidence="1">
    <location>
        <begin position="1"/>
        <end position="79"/>
    </location>
</feature>
<feature type="compositionally biased region" description="Acidic residues" evidence="1">
    <location>
        <begin position="207"/>
        <end position="224"/>
    </location>
</feature>
<evidence type="ECO:0000313" key="2">
    <source>
        <dbReference type="EMBL" id="KXZ41064.1"/>
    </source>
</evidence>
<protein>
    <submittedName>
        <fullName evidence="2">Uncharacterized protein</fullName>
    </submittedName>
</protein>
<dbReference type="AlphaFoldDB" id="A0A150FTX9"/>
<accession>A0A150FTX9</accession>
<dbReference type="Proteomes" id="UP000075714">
    <property type="component" value="Unassembled WGS sequence"/>
</dbReference>
<name>A0A150FTX9_GONPE</name>